<comment type="caution">
    <text evidence="1">The sequence shown here is derived from an EMBL/GenBank/DDBJ whole genome shotgun (WGS) entry which is preliminary data.</text>
</comment>
<organism evidence="1 2">
    <name type="scientific">Lindgomyces ingoldianus</name>
    <dbReference type="NCBI Taxonomy" id="673940"/>
    <lineage>
        <taxon>Eukaryota</taxon>
        <taxon>Fungi</taxon>
        <taxon>Dikarya</taxon>
        <taxon>Ascomycota</taxon>
        <taxon>Pezizomycotina</taxon>
        <taxon>Dothideomycetes</taxon>
        <taxon>Pleosporomycetidae</taxon>
        <taxon>Pleosporales</taxon>
        <taxon>Lindgomycetaceae</taxon>
        <taxon>Lindgomyces</taxon>
    </lineage>
</organism>
<sequence>MASAPLRPLVAIIGATGTGKSDLAVDVARNFNGEIINGDAMQLYRGLPIITNKIPEDEKKGITHHLLGRIGLEEETWTVGKFVQKALVVIDEIRSRGKLPILVGGTHYYTQSLLFQDALADAPLKAVNMAKPDLSILSEPTDVILKKLKEVDPVMADRWHPNERRKIQRSLEMFLKSGQPASQIYDKQRIKQNISSNEGAPGSNQPIKLGPTLRFPTLVLWVHASKDVLYPRLDNRITKMLNQGLLSEVEALNSFRASLEALTGTPIDQTRGIWVSIGYKQFLGYKSALNGGLAVDAELETLKMTAIEQTRSATRQYANRQIRWIRIKLLNALHNAGQKNNTFLLDGSDQATWEEKVLWPARDITERFISGSSLPSPTDLSTTSSEMLNPKRDYDLAQRPDLWQKRICEMCGIVAVTQHDWNLHLKSRRHRRAVKKQENAEHTQQEKVNGRQVDIADPALVLVP</sequence>
<proteinExistence type="predicted"/>
<dbReference type="EMBL" id="MU003496">
    <property type="protein sequence ID" value="KAF2475086.1"/>
    <property type="molecule type" value="Genomic_DNA"/>
</dbReference>
<gene>
    <name evidence="1" type="ORF">BDR25DRAFT_253897</name>
</gene>
<keyword evidence="2" id="KW-1185">Reference proteome</keyword>
<protein>
    <submittedName>
        <fullName evidence="1">tRNA isopentenyltransferase</fullName>
    </submittedName>
</protein>
<reference evidence="1" key="1">
    <citation type="journal article" date="2020" name="Stud. Mycol.">
        <title>101 Dothideomycetes genomes: a test case for predicting lifestyles and emergence of pathogens.</title>
        <authorList>
            <person name="Haridas S."/>
            <person name="Albert R."/>
            <person name="Binder M."/>
            <person name="Bloem J."/>
            <person name="Labutti K."/>
            <person name="Salamov A."/>
            <person name="Andreopoulos B."/>
            <person name="Baker S."/>
            <person name="Barry K."/>
            <person name="Bills G."/>
            <person name="Bluhm B."/>
            <person name="Cannon C."/>
            <person name="Castanera R."/>
            <person name="Culley D."/>
            <person name="Daum C."/>
            <person name="Ezra D."/>
            <person name="Gonzalez J."/>
            <person name="Henrissat B."/>
            <person name="Kuo A."/>
            <person name="Liang C."/>
            <person name="Lipzen A."/>
            <person name="Lutzoni F."/>
            <person name="Magnuson J."/>
            <person name="Mondo S."/>
            <person name="Nolan M."/>
            <person name="Ohm R."/>
            <person name="Pangilinan J."/>
            <person name="Park H.-J."/>
            <person name="Ramirez L."/>
            <person name="Alfaro M."/>
            <person name="Sun H."/>
            <person name="Tritt A."/>
            <person name="Yoshinaga Y."/>
            <person name="Zwiers L.-H."/>
            <person name="Turgeon B."/>
            <person name="Goodwin S."/>
            <person name="Spatafora J."/>
            <person name="Crous P."/>
            <person name="Grigoriev I."/>
        </authorList>
    </citation>
    <scope>NUCLEOTIDE SEQUENCE</scope>
    <source>
        <strain evidence="1">ATCC 200398</strain>
    </source>
</reference>
<evidence type="ECO:0000313" key="2">
    <source>
        <dbReference type="Proteomes" id="UP000799755"/>
    </source>
</evidence>
<accession>A0ACB6R9E9</accession>
<evidence type="ECO:0000313" key="1">
    <source>
        <dbReference type="EMBL" id="KAF2475086.1"/>
    </source>
</evidence>
<name>A0ACB6R9E9_9PLEO</name>
<dbReference type="Proteomes" id="UP000799755">
    <property type="component" value="Unassembled WGS sequence"/>
</dbReference>